<dbReference type="GO" id="GO:0008556">
    <property type="term" value="F:P-type potassium transmembrane transporter activity"/>
    <property type="evidence" value="ECO:0007669"/>
    <property type="project" value="InterPro"/>
</dbReference>
<dbReference type="Pfam" id="PF02669">
    <property type="entry name" value="KdpC"/>
    <property type="match status" value="1"/>
</dbReference>
<keyword evidence="7" id="KW-0630">Potassium</keyword>
<evidence type="ECO:0000313" key="13">
    <source>
        <dbReference type="Proteomes" id="UP000621454"/>
    </source>
</evidence>
<protein>
    <submittedName>
        <fullName evidence="12">Potassium-transporting ATPase KdpC subunit</fullName>
    </submittedName>
</protein>
<dbReference type="AlphaFoldDB" id="A0A916WQL1"/>
<comment type="caution">
    <text evidence="12">The sequence shown here is derived from an EMBL/GenBank/DDBJ whole genome shotgun (WGS) entry which is preliminary data.</text>
</comment>
<dbReference type="PANTHER" id="PTHR30042">
    <property type="entry name" value="POTASSIUM-TRANSPORTING ATPASE C CHAIN"/>
    <property type="match status" value="1"/>
</dbReference>
<keyword evidence="3" id="KW-0633">Potassium transport</keyword>
<feature type="region of interest" description="Disordered" evidence="11">
    <location>
        <begin position="64"/>
        <end position="86"/>
    </location>
</feature>
<evidence type="ECO:0000256" key="2">
    <source>
        <dbReference type="ARBA" id="ARBA00022475"/>
    </source>
</evidence>
<sequence>MVLLTVLLGGLYPLAVWAFSRIDSSMAEGSRVSAQGCVIGSSLLGIDPQVKAGEPDPYLHARVAGSGDTPMAPGDPSASGASNLGPANPDLAATITARRKAIATREGVAESAVPADAVTGSASGLDPAISPAYAALQVPRIARVTGRTQDQVRSIIAAHTDSRQWGFLGQPRVNVLEVNKALGAGCNRAP</sequence>
<keyword evidence="9" id="KW-0406">Ion transport</keyword>
<keyword evidence="4" id="KW-0812">Transmembrane</keyword>
<dbReference type="Proteomes" id="UP000621454">
    <property type="component" value="Unassembled WGS sequence"/>
</dbReference>
<dbReference type="PANTHER" id="PTHR30042:SF2">
    <property type="entry name" value="POTASSIUM-TRANSPORTING ATPASE KDPC SUBUNIT"/>
    <property type="match status" value="1"/>
</dbReference>
<dbReference type="InterPro" id="IPR003820">
    <property type="entry name" value="KdpC"/>
</dbReference>
<evidence type="ECO:0000313" key="12">
    <source>
        <dbReference type="EMBL" id="GGB20368.1"/>
    </source>
</evidence>
<dbReference type="EMBL" id="BMGC01000003">
    <property type="protein sequence ID" value="GGB20368.1"/>
    <property type="molecule type" value="Genomic_DNA"/>
</dbReference>
<organism evidence="12 13">
    <name type="scientific">Gordonia jinhuaensis</name>
    <dbReference type="NCBI Taxonomy" id="1517702"/>
    <lineage>
        <taxon>Bacteria</taxon>
        <taxon>Bacillati</taxon>
        <taxon>Actinomycetota</taxon>
        <taxon>Actinomycetes</taxon>
        <taxon>Mycobacteriales</taxon>
        <taxon>Gordoniaceae</taxon>
        <taxon>Gordonia</taxon>
    </lineage>
</organism>
<evidence type="ECO:0000256" key="5">
    <source>
        <dbReference type="ARBA" id="ARBA00022741"/>
    </source>
</evidence>
<keyword evidence="10" id="KW-0472">Membrane</keyword>
<evidence type="ECO:0000256" key="6">
    <source>
        <dbReference type="ARBA" id="ARBA00022840"/>
    </source>
</evidence>
<evidence type="ECO:0000256" key="4">
    <source>
        <dbReference type="ARBA" id="ARBA00022692"/>
    </source>
</evidence>
<proteinExistence type="predicted"/>
<name>A0A916WQL1_9ACTN</name>
<keyword evidence="6" id="KW-0067">ATP-binding</keyword>
<evidence type="ECO:0000256" key="7">
    <source>
        <dbReference type="ARBA" id="ARBA00022958"/>
    </source>
</evidence>
<dbReference type="GO" id="GO:0005524">
    <property type="term" value="F:ATP binding"/>
    <property type="evidence" value="ECO:0007669"/>
    <property type="project" value="UniProtKB-KW"/>
</dbReference>
<evidence type="ECO:0000256" key="11">
    <source>
        <dbReference type="SAM" id="MobiDB-lite"/>
    </source>
</evidence>
<reference evidence="12" key="1">
    <citation type="journal article" date="2014" name="Int. J. Syst. Evol. Microbiol.">
        <title>Complete genome sequence of Corynebacterium casei LMG S-19264T (=DSM 44701T), isolated from a smear-ripened cheese.</title>
        <authorList>
            <consortium name="US DOE Joint Genome Institute (JGI-PGF)"/>
            <person name="Walter F."/>
            <person name="Albersmeier A."/>
            <person name="Kalinowski J."/>
            <person name="Ruckert C."/>
        </authorList>
    </citation>
    <scope>NUCLEOTIDE SEQUENCE</scope>
    <source>
        <strain evidence="12">CGMCC 1.12827</strain>
    </source>
</reference>
<dbReference type="PIRSF" id="PIRSF001296">
    <property type="entry name" value="K_ATPase_KdpC"/>
    <property type="match status" value="1"/>
</dbReference>
<keyword evidence="5" id="KW-0547">Nucleotide-binding</keyword>
<keyword evidence="13" id="KW-1185">Reference proteome</keyword>
<gene>
    <name evidence="12" type="primary">kdpC</name>
    <name evidence="12" type="ORF">GCM10011489_05570</name>
</gene>
<dbReference type="GO" id="GO:0016020">
    <property type="term" value="C:membrane"/>
    <property type="evidence" value="ECO:0007669"/>
    <property type="project" value="InterPro"/>
</dbReference>
<evidence type="ECO:0000256" key="10">
    <source>
        <dbReference type="ARBA" id="ARBA00023136"/>
    </source>
</evidence>
<evidence type="ECO:0000256" key="8">
    <source>
        <dbReference type="ARBA" id="ARBA00022989"/>
    </source>
</evidence>
<keyword evidence="1" id="KW-0813">Transport</keyword>
<accession>A0A916WQL1</accession>
<evidence type="ECO:0000256" key="9">
    <source>
        <dbReference type="ARBA" id="ARBA00023065"/>
    </source>
</evidence>
<evidence type="ECO:0000256" key="1">
    <source>
        <dbReference type="ARBA" id="ARBA00022448"/>
    </source>
</evidence>
<keyword evidence="8" id="KW-1133">Transmembrane helix</keyword>
<reference evidence="12" key="2">
    <citation type="submission" date="2020-09" db="EMBL/GenBank/DDBJ databases">
        <authorList>
            <person name="Sun Q."/>
            <person name="Zhou Y."/>
        </authorList>
    </citation>
    <scope>NUCLEOTIDE SEQUENCE</scope>
    <source>
        <strain evidence="12">CGMCC 1.12827</strain>
    </source>
</reference>
<evidence type="ECO:0000256" key="3">
    <source>
        <dbReference type="ARBA" id="ARBA00022538"/>
    </source>
</evidence>
<keyword evidence="2" id="KW-1003">Cell membrane</keyword>